<evidence type="ECO:0000313" key="2">
    <source>
        <dbReference type="EMBL" id="JAE06765.1"/>
    </source>
</evidence>
<proteinExistence type="predicted"/>
<keyword evidence="1" id="KW-1133">Transmembrane helix</keyword>
<accession>A0A0A9F166</accession>
<organism evidence="2">
    <name type="scientific">Arundo donax</name>
    <name type="common">Giant reed</name>
    <name type="synonym">Donax arundinaceus</name>
    <dbReference type="NCBI Taxonomy" id="35708"/>
    <lineage>
        <taxon>Eukaryota</taxon>
        <taxon>Viridiplantae</taxon>
        <taxon>Streptophyta</taxon>
        <taxon>Embryophyta</taxon>
        <taxon>Tracheophyta</taxon>
        <taxon>Spermatophyta</taxon>
        <taxon>Magnoliopsida</taxon>
        <taxon>Liliopsida</taxon>
        <taxon>Poales</taxon>
        <taxon>Poaceae</taxon>
        <taxon>PACMAD clade</taxon>
        <taxon>Arundinoideae</taxon>
        <taxon>Arundineae</taxon>
        <taxon>Arundo</taxon>
    </lineage>
</organism>
<name>A0A0A9F166_ARUDO</name>
<keyword evidence="1" id="KW-0472">Membrane</keyword>
<dbReference type="AlphaFoldDB" id="A0A0A9F166"/>
<evidence type="ECO:0000256" key="1">
    <source>
        <dbReference type="SAM" id="Phobius"/>
    </source>
</evidence>
<feature type="transmembrane region" description="Helical" evidence="1">
    <location>
        <begin position="38"/>
        <end position="55"/>
    </location>
</feature>
<sequence length="57" mass="6955">MGALHLWFLRCILWRPDILCLSLSFFLRDVNINGWKRLIIFVLFFLINLLHHGIWRC</sequence>
<reference evidence="2" key="2">
    <citation type="journal article" date="2015" name="Data Brief">
        <title>Shoot transcriptome of the giant reed, Arundo donax.</title>
        <authorList>
            <person name="Barrero R.A."/>
            <person name="Guerrero F.D."/>
            <person name="Moolhuijzen P."/>
            <person name="Goolsby J.A."/>
            <person name="Tidwell J."/>
            <person name="Bellgard S.E."/>
            <person name="Bellgard M.I."/>
        </authorList>
    </citation>
    <scope>NUCLEOTIDE SEQUENCE</scope>
    <source>
        <tissue evidence="2">Shoot tissue taken approximately 20 cm above the soil surface</tissue>
    </source>
</reference>
<dbReference type="EMBL" id="GBRH01191131">
    <property type="protein sequence ID" value="JAE06765.1"/>
    <property type="molecule type" value="Transcribed_RNA"/>
</dbReference>
<keyword evidence="1" id="KW-0812">Transmembrane</keyword>
<protein>
    <submittedName>
        <fullName evidence="2">Uncharacterized protein</fullName>
    </submittedName>
</protein>
<reference evidence="2" key="1">
    <citation type="submission" date="2014-09" db="EMBL/GenBank/DDBJ databases">
        <authorList>
            <person name="Magalhaes I.L.F."/>
            <person name="Oliveira U."/>
            <person name="Santos F.R."/>
            <person name="Vidigal T.H.D.A."/>
            <person name="Brescovit A.D."/>
            <person name="Santos A.J."/>
        </authorList>
    </citation>
    <scope>NUCLEOTIDE SEQUENCE</scope>
    <source>
        <tissue evidence="2">Shoot tissue taken approximately 20 cm above the soil surface</tissue>
    </source>
</reference>